<reference evidence="1 2" key="1">
    <citation type="submission" date="2019-01" db="EMBL/GenBank/DDBJ databases">
        <authorList>
            <person name="Sayadi A."/>
        </authorList>
    </citation>
    <scope>NUCLEOTIDE SEQUENCE [LARGE SCALE GENOMIC DNA]</scope>
</reference>
<sequence length="29" mass="3467">MYFLGSRTYSARRGDTREAEITHFDNFPK</sequence>
<organism evidence="1 2">
    <name type="scientific">Callosobruchus maculatus</name>
    <name type="common">Southern cowpea weevil</name>
    <name type="synonym">Pulse bruchid</name>
    <dbReference type="NCBI Taxonomy" id="64391"/>
    <lineage>
        <taxon>Eukaryota</taxon>
        <taxon>Metazoa</taxon>
        <taxon>Ecdysozoa</taxon>
        <taxon>Arthropoda</taxon>
        <taxon>Hexapoda</taxon>
        <taxon>Insecta</taxon>
        <taxon>Pterygota</taxon>
        <taxon>Neoptera</taxon>
        <taxon>Endopterygota</taxon>
        <taxon>Coleoptera</taxon>
        <taxon>Polyphaga</taxon>
        <taxon>Cucujiformia</taxon>
        <taxon>Chrysomeloidea</taxon>
        <taxon>Chrysomelidae</taxon>
        <taxon>Bruchinae</taxon>
        <taxon>Bruchini</taxon>
        <taxon>Callosobruchus</taxon>
    </lineage>
</organism>
<evidence type="ECO:0000313" key="2">
    <source>
        <dbReference type="Proteomes" id="UP000410492"/>
    </source>
</evidence>
<gene>
    <name evidence="1" type="ORF">CALMAC_LOCUS18417</name>
</gene>
<name>A0A653DKU5_CALMS</name>
<dbReference type="Proteomes" id="UP000410492">
    <property type="component" value="Unassembled WGS sequence"/>
</dbReference>
<accession>A0A653DKU5</accession>
<dbReference type="EMBL" id="CAACVG010012789">
    <property type="protein sequence ID" value="VEN60850.1"/>
    <property type="molecule type" value="Genomic_DNA"/>
</dbReference>
<dbReference type="AlphaFoldDB" id="A0A653DKU5"/>
<proteinExistence type="predicted"/>
<evidence type="ECO:0000313" key="1">
    <source>
        <dbReference type="EMBL" id="VEN60850.1"/>
    </source>
</evidence>
<protein>
    <submittedName>
        <fullName evidence="1">Uncharacterized protein</fullName>
    </submittedName>
</protein>
<keyword evidence="2" id="KW-1185">Reference proteome</keyword>